<name>A0A8B4H947_9CORY</name>
<evidence type="ECO:0000256" key="3">
    <source>
        <dbReference type="ARBA" id="ARBA00022989"/>
    </source>
</evidence>
<evidence type="ECO:0000256" key="2">
    <source>
        <dbReference type="ARBA" id="ARBA00022692"/>
    </source>
</evidence>
<dbReference type="Pfam" id="PF06305">
    <property type="entry name" value="LapA_dom"/>
    <property type="match status" value="1"/>
</dbReference>
<feature type="compositionally biased region" description="Polar residues" evidence="5">
    <location>
        <begin position="42"/>
        <end position="55"/>
    </location>
</feature>
<dbReference type="EMBL" id="UARK01000023">
    <property type="protein sequence ID" value="SPW30844.1"/>
    <property type="molecule type" value="Genomic_DNA"/>
</dbReference>
<evidence type="ECO:0000256" key="1">
    <source>
        <dbReference type="ARBA" id="ARBA00022475"/>
    </source>
</evidence>
<evidence type="ECO:0000256" key="6">
    <source>
        <dbReference type="SAM" id="Phobius"/>
    </source>
</evidence>
<proteinExistence type="predicted"/>
<feature type="transmembrane region" description="Helical" evidence="6">
    <location>
        <begin position="140"/>
        <end position="161"/>
    </location>
</feature>
<keyword evidence="4 6" id="KW-0472">Membrane</keyword>
<keyword evidence="2 6" id="KW-0812">Transmembrane</keyword>
<dbReference type="InterPro" id="IPR010445">
    <property type="entry name" value="LapA_dom"/>
</dbReference>
<evidence type="ECO:0000256" key="4">
    <source>
        <dbReference type="ARBA" id="ARBA00023136"/>
    </source>
</evidence>
<dbReference type="GO" id="GO:0005886">
    <property type="term" value="C:plasma membrane"/>
    <property type="evidence" value="ECO:0007669"/>
    <property type="project" value="InterPro"/>
</dbReference>
<protein>
    <submittedName>
        <fullName evidence="8">Hypothetical membrane protein</fullName>
    </submittedName>
</protein>
<feature type="domain" description="Lipopolysaccharide assembly protein A" evidence="7">
    <location>
        <begin position="122"/>
        <end position="177"/>
    </location>
</feature>
<reference evidence="8 9" key="1">
    <citation type="submission" date="2018-06" db="EMBL/GenBank/DDBJ databases">
        <authorList>
            <consortium name="Pathogen Informatics"/>
            <person name="Doyle S."/>
        </authorList>
    </citation>
    <scope>NUCLEOTIDE SEQUENCE [LARGE SCALE GENOMIC DNA]</scope>
    <source>
        <strain evidence="8 9">NCTC10254</strain>
    </source>
</reference>
<sequence>MAKDPMNNPTHSDVPSEPLQNSTKSGASNSAKQSPAAAGTPTFPTSVESQESAPTHPTADTASHTAAKKSAKKSAEPLAKPTYPAMEAKQPSGVQGSFAGGTWIALIAGALLLIMLLVFIMQNQDQVDLVLFAWNFRFPAGIGFLLAAISGALIMALVGGVRMFQLRRQIIKTDKHLVETVNSIRATGGEPGKETTR</sequence>
<keyword evidence="1" id="KW-1003">Cell membrane</keyword>
<dbReference type="Proteomes" id="UP000249886">
    <property type="component" value="Unassembled WGS sequence"/>
</dbReference>
<evidence type="ECO:0000313" key="8">
    <source>
        <dbReference type="EMBL" id="SPW30844.1"/>
    </source>
</evidence>
<evidence type="ECO:0000259" key="7">
    <source>
        <dbReference type="Pfam" id="PF06305"/>
    </source>
</evidence>
<accession>A0A8B4H947</accession>
<organism evidence="8 9">
    <name type="scientific">Corynebacterium matruchotii</name>
    <dbReference type="NCBI Taxonomy" id="43768"/>
    <lineage>
        <taxon>Bacteria</taxon>
        <taxon>Bacillati</taxon>
        <taxon>Actinomycetota</taxon>
        <taxon>Actinomycetes</taxon>
        <taxon>Mycobacteriales</taxon>
        <taxon>Corynebacteriaceae</taxon>
        <taxon>Corynebacterium</taxon>
    </lineage>
</organism>
<dbReference type="RefSeq" id="WP_338080829.1">
    <property type="nucleotide sequence ID" value="NZ_CP050134.2"/>
</dbReference>
<feature type="region of interest" description="Disordered" evidence="5">
    <location>
        <begin position="1"/>
        <end position="77"/>
    </location>
</feature>
<keyword evidence="3 6" id="KW-1133">Transmembrane helix</keyword>
<evidence type="ECO:0000313" key="9">
    <source>
        <dbReference type="Proteomes" id="UP000249886"/>
    </source>
</evidence>
<dbReference type="AlphaFoldDB" id="A0A8B4H947"/>
<gene>
    <name evidence="8" type="ORF">NCTC10254_01953</name>
</gene>
<feature type="compositionally biased region" description="Polar residues" evidence="5">
    <location>
        <begin position="7"/>
        <end position="33"/>
    </location>
</feature>
<comment type="caution">
    <text evidence="8">The sequence shown here is derived from an EMBL/GenBank/DDBJ whole genome shotgun (WGS) entry which is preliminary data.</text>
</comment>
<feature type="transmembrane region" description="Helical" evidence="6">
    <location>
        <begin position="98"/>
        <end position="120"/>
    </location>
</feature>
<evidence type="ECO:0000256" key="5">
    <source>
        <dbReference type="SAM" id="MobiDB-lite"/>
    </source>
</evidence>